<keyword evidence="1" id="KW-0732">Signal</keyword>
<dbReference type="AlphaFoldDB" id="A0A364XY59"/>
<organism evidence="3 4">
    <name type="scientific">Pseudochryseolinea flava</name>
    <dbReference type="NCBI Taxonomy" id="2059302"/>
    <lineage>
        <taxon>Bacteria</taxon>
        <taxon>Pseudomonadati</taxon>
        <taxon>Bacteroidota</taxon>
        <taxon>Cytophagia</taxon>
        <taxon>Cytophagales</taxon>
        <taxon>Fulvivirgaceae</taxon>
        <taxon>Pseudochryseolinea</taxon>
    </lineage>
</organism>
<proteinExistence type="predicted"/>
<evidence type="ECO:0000313" key="4">
    <source>
        <dbReference type="Proteomes" id="UP000251889"/>
    </source>
</evidence>
<feature type="chain" id="PRO_5016578483" evidence="1">
    <location>
        <begin position="18"/>
        <end position="193"/>
    </location>
</feature>
<protein>
    <submittedName>
        <fullName evidence="3">CAP domain-containing protein</fullName>
    </submittedName>
</protein>
<feature type="domain" description="SCP" evidence="2">
    <location>
        <begin position="40"/>
        <end position="156"/>
    </location>
</feature>
<evidence type="ECO:0000259" key="2">
    <source>
        <dbReference type="Pfam" id="PF00188"/>
    </source>
</evidence>
<evidence type="ECO:0000256" key="1">
    <source>
        <dbReference type="SAM" id="SignalP"/>
    </source>
</evidence>
<dbReference type="Gene3D" id="3.40.33.10">
    <property type="entry name" value="CAP"/>
    <property type="match status" value="1"/>
</dbReference>
<keyword evidence="4" id="KW-1185">Reference proteome</keyword>
<name>A0A364XY59_9BACT</name>
<accession>A0A364XY59</accession>
<dbReference type="EMBL" id="QMFY01000011">
    <property type="protein sequence ID" value="RAV99376.1"/>
    <property type="molecule type" value="Genomic_DNA"/>
</dbReference>
<dbReference type="CDD" id="cd05379">
    <property type="entry name" value="CAP_bacterial"/>
    <property type="match status" value="1"/>
</dbReference>
<dbReference type="OrthoDB" id="2064683at2"/>
<comment type="caution">
    <text evidence="3">The sequence shown here is derived from an EMBL/GenBank/DDBJ whole genome shotgun (WGS) entry which is preliminary data.</text>
</comment>
<sequence>MKIYVVLLLLVLSTAFSPENKRMAAPETCLNAEEKKLYDMMMAYRKSKKLPPIPLSDKLTKVAQIHARDLMENYTFDPEKNQCNPHSWSNKGKWTPCCYTADHKEASCMWKKPEEIAGYTSLGYEIAYFSSDAVDAQEGLDGWKKSPGHNPLIINSGMWQKVKWNAIGIAMYKSYGIVWFGEAEDSVKPGVCP</sequence>
<dbReference type="Proteomes" id="UP000251889">
    <property type="component" value="Unassembled WGS sequence"/>
</dbReference>
<dbReference type="SUPFAM" id="SSF55797">
    <property type="entry name" value="PR-1-like"/>
    <property type="match status" value="1"/>
</dbReference>
<dbReference type="InterPro" id="IPR035940">
    <property type="entry name" value="CAP_sf"/>
</dbReference>
<gene>
    <name evidence="3" type="ORF">DQQ10_19320</name>
</gene>
<dbReference type="RefSeq" id="WP_112748565.1">
    <property type="nucleotide sequence ID" value="NZ_QMFY01000011.1"/>
</dbReference>
<dbReference type="InterPro" id="IPR014044">
    <property type="entry name" value="CAP_dom"/>
</dbReference>
<feature type="signal peptide" evidence="1">
    <location>
        <begin position="1"/>
        <end position="17"/>
    </location>
</feature>
<evidence type="ECO:0000313" key="3">
    <source>
        <dbReference type="EMBL" id="RAV99376.1"/>
    </source>
</evidence>
<dbReference type="Pfam" id="PF00188">
    <property type="entry name" value="CAP"/>
    <property type="match status" value="1"/>
</dbReference>
<reference evidence="3 4" key="1">
    <citation type="submission" date="2018-06" db="EMBL/GenBank/DDBJ databases">
        <title>Chryseolinea flavus sp. nov., a member of the phylum Bacteroidetes isolated from soil.</title>
        <authorList>
            <person name="Li Y."/>
            <person name="Wang J."/>
        </authorList>
    </citation>
    <scope>NUCLEOTIDE SEQUENCE [LARGE SCALE GENOMIC DNA]</scope>
    <source>
        <strain evidence="3 4">SDU1-6</strain>
    </source>
</reference>